<accession>A0A0E9T0G9</accession>
<proteinExistence type="predicted"/>
<dbReference type="EMBL" id="GBXM01061585">
    <property type="protein sequence ID" value="JAH46992.1"/>
    <property type="molecule type" value="Transcribed_RNA"/>
</dbReference>
<reference evidence="1" key="1">
    <citation type="submission" date="2014-11" db="EMBL/GenBank/DDBJ databases">
        <authorList>
            <person name="Amaro Gonzalez C."/>
        </authorList>
    </citation>
    <scope>NUCLEOTIDE SEQUENCE</scope>
</reference>
<evidence type="ECO:0000313" key="1">
    <source>
        <dbReference type="EMBL" id="JAH46992.1"/>
    </source>
</evidence>
<name>A0A0E9T0G9_ANGAN</name>
<dbReference type="AlphaFoldDB" id="A0A0E9T0G9"/>
<protein>
    <submittedName>
        <fullName evidence="1">Uncharacterized protein</fullName>
    </submittedName>
</protein>
<sequence>MWCVWSLNNPCNLDETCVPMFVGSLEVVLYQLKIFHIFDCNSSTAWPTFKNPFVTRLHRQSQVFCVIP</sequence>
<reference evidence="1" key="2">
    <citation type="journal article" date="2015" name="Fish Shellfish Immunol.">
        <title>Early steps in the European eel (Anguilla anguilla)-Vibrio vulnificus interaction in the gills: Role of the RtxA13 toxin.</title>
        <authorList>
            <person name="Callol A."/>
            <person name="Pajuelo D."/>
            <person name="Ebbesson L."/>
            <person name="Teles M."/>
            <person name="MacKenzie S."/>
            <person name="Amaro C."/>
        </authorList>
    </citation>
    <scope>NUCLEOTIDE SEQUENCE</scope>
</reference>
<organism evidence="1">
    <name type="scientific">Anguilla anguilla</name>
    <name type="common">European freshwater eel</name>
    <name type="synonym">Muraena anguilla</name>
    <dbReference type="NCBI Taxonomy" id="7936"/>
    <lineage>
        <taxon>Eukaryota</taxon>
        <taxon>Metazoa</taxon>
        <taxon>Chordata</taxon>
        <taxon>Craniata</taxon>
        <taxon>Vertebrata</taxon>
        <taxon>Euteleostomi</taxon>
        <taxon>Actinopterygii</taxon>
        <taxon>Neopterygii</taxon>
        <taxon>Teleostei</taxon>
        <taxon>Anguilliformes</taxon>
        <taxon>Anguillidae</taxon>
        <taxon>Anguilla</taxon>
    </lineage>
</organism>